<feature type="coiled-coil region" evidence="4">
    <location>
        <begin position="801"/>
        <end position="901"/>
    </location>
</feature>
<evidence type="ECO:0000256" key="5">
    <source>
        <dbReference type="SAM" id="MobiDB-lite"/>
    </source>
</evidence>
<evidence type="ECO:0000256" key="4">
    <source>
        <dbReference type="SAM" id="Coils"/>
    </source>
</evidence>
<dbReference type="InterPro" id="IPR022092">
    <property type="entry name" value="TMF_DNA-bd"/>
</dbReference>
<evidence type="ECO:0000313" key="8">
    <source>
        <dbReference type="Proteomes" id="UP001161017"/>
    </source>
</evidence>
<dbReference type="GO" id="GO:0005794">
    <property type="term" value="C:Golgi apparatus"/>
    <property type="evidence" value="ECO:0007669"/>
    <property type="project" value="UniProtKB-SubCell"/>
</dbReference>
<sequence>MASNPASTQKSSSRWGSFLSSVESRLDTILADDDPKNPKLAQKQLPSPNEQEAEKDGTVSPSVRSNSPGRLAPANRAQERLNERLAKALAHKNATRQGGESVASSGAPSRTVTPANGLESPQDSSEIEREDIDLTQKLPPRSGEENDAPSSEGEFSTQDEQDPDAVNDLKGTSAQAGAPPISIAPGGAPEAIRRSVDSPQSTSTRQSLEVTRSTTPNISESPKLNGVYTQIAPILPEEYEKTIEQLRTDNEAAELRRQEETHAYLERIDALQAKLQYLTKEAAEIAKSASAEAKSGSPEQKIAAKDEKIALLIEEGQKLSQTELKHMNLIKKLRAKSIEDERLAGEAKRLSEKHEKSASDNLERAKRAQAAEKQALERTKSLQKLERELDISRADRESKDSLIRDLQLQLSDVTSAAKLAEEKAQAEALEFERKRARDLAEELSLAKMDKDSADKEHQRAHRELTEKLEREKERMRIAEMERQGEHSILESRLEAYRARAEEVSAGQGSDVQAKLLRQIETLQNQYAVASENWQGIEGTLLSRVTALEKERDDLVKREAEIRKKARDSNTKYKRMEDELELATLKSRDLDSECSSMTSHLTVLQERLSKTEAEASAAHNDLKIERESWESRQAQRLEEERTKWREEMMRNTPASVYSQFRSESPILQTRTRKSSNAADRPSPHNRRISGVHGLAISGTSHPAADRPLSRHSSKQRLTSGFPDQFHPPRQTLDRHDSMSTVPDIAVNNGIPETPSVDYDSPHPGDDDYFFSNNHTPATPPERTINDLVSVSTAGAGPSVQLVERMSAAVRRLESEKAAHKDELARIGQQRDEAREQVVELMRDNEGKRAVDERVKSLDTELQRLKGRYETTLEMLGEKSERVEELKADIVDLKALLREMVEERVK</sequence>
<name>A0AA43TWL7_9LECA</name>
<evidence type="ECO:0000256" key="3">
    <source>
        <dbReference type="ARBA" id="ARBA00023054"/>
    </source>
</evidence>
<feature type="region of interest" description="Disordered" evidence="5">
    <location>
        <begin position="654"/>
        <end position="781"/>
    </location>
</feature>
<keyword evidence="3 4" id="KW-0175">Coiled coil</keyword>
<feature type="domain" description="TATA element modulatory factor 1 TATA binding" evidence="6">
    <location>
        <begin position="788"/>
        <end position="901"/>
    </location>
</feature>
<dbReference type="EMBL" id="JAPUFD010000012">
    <property type="protein sequence ID" value="MDI1490608.1"/>
    <property type="molecule type" value="Genomic_DNA"/>
</dbReference>
<feature type="region of interest" description="Disordered" evidence="5">
    <location>
        <begin position="343"/>
        <end position="379"/>
    </location>
</feature>
<organism evidence="7 8">
    <name type="scientific">Ramalina farinacea</name>
    <dbReference type="NCBI Taxonomy" id="258253"/>
    <lineage>
        <taxon>Eukaryota</taxon>
        <taxon>Fungi</taxon>
        <taxon>Dikarya</taxon>
        <taxon>Ascomycota</taxon>
        <taxon>Pezizomycotina</taxon>
        <taxon>Lecanoromycetes</taxon>
        <taxon>OSLEUM clade</taxon>
        <taxon>Lecanoromycetidae</taxon>
        <taxon>Lecanorales</taxon>
        <taxon>Lecanorineae</taxon>
        <taxon>Ramalinaceae</taxon>
        <taxon>Ramalina</taxon>
    </lineage>
</organism>
<evidence type="ECO:0000259" key="6">
    <source>
        <dbReference type="Pfam" id="PF12325"/>
    </source>
</evidence>
<comment type="subcellular location">
    <subcellularLocation>
        <location evidence="1">Golgi apparatus</location>
    </subcellularLocation>
</comment>
<dbReference type="PANTHER" id="PTHR46515:SF1">
    <property type="entry name" value="TATA ELEMENT MODULATORY FACTOR"/>
    <property type="match status" value="1"/>
</dbReference>
<feature type="coiled-coil region" evidence="4">
    <location>
        <begin position="512"/>
        <end position="620"/>
    </location>
</feature>
<dbReference type="InterPro" id="IPR052602">
    <property type="entry name" value="Growth_transcription_reg"/>
</dbReference>
<gene>
    <name evidence="7" type="ORF">OHK93_001812</name>
</gene>
<feature type="compositionally biased region" description="Polar residues" evidence="5">
    <location>
        <begin position="59"/>
        <end position="68"/>
    </location>
</feature>
<evidence type="ECO:0000256" key="2">
    <source>
        <dbReference type="ARBA" id="ARBA00023034"/>
    </source>
</evidence>
<dbReference type="Pfam" id="PF12325">
    <property type="entry name" value="TMF_TATA_bd"/>
    <property type="match status" value="1"/>
</dbReference>
<dbReference type="Pfam" id="PF12329">
    <property type="entry name" value="TMF_DNA_bd"/>
    <property type="match status" value="1"/>
</dbReference>
<accession>A0AA43TWL7</accession>
<evidence type="ECO:0000313" key="7">
    <source>
        <dbReference type="EMBL" id="MDI1490608.1"/>
    </source>
</evidence>
<feature type="compositionally biased region" description="Polar residues" evidence="5">
    <location>
        <begin position="95"/>
        <end position="124"/>
    </location>
</feature>
<dbReference type="AlphaFoldDB" id="A0AA43TWL7"/>
<proteinExistence type="predicted"/>
<feature type="compositionally biased region" description="Polar residues" evidence="5">
    <location>
        <begin position="654"/>
        <end position="676"/>
    </location>
</feature>
<feature type="coiled-coil region" evidence="4">
    <location>
        <begin position="243"/>
        <end position="288"/>
    </location>
</feature>
<feature type="compositionally biased region" description="Basic and acidic residues" evidence="5">
    <location>
        <begin position="77"/>
        <end position="86"/>
    </location>
</feature>
<feature type="compositionally biased region" description="Polar residues" evidence="5">
    <location>
        <begin position="197"/>
        <end position="222"/>
    </location>
</feature>
<keyword evidence="8" id="KW-1185">Reference proteome</keyword>
<reference evidence="7" key="1">
    <citation type="journal article" date="2023" name="Genome Biol. Evol.">
        <title>First Whole Genome Sequence and Flow Cytometry Genome Size Data for the Lichen-Forming Fungus Ramalina farinacea (Ascomycota).</title>
        <authorList>
            <person name="Llewellyn T."/>
            <person name="Mian S."/>
            <person name="Hill R."/>
            <person name="Leitch I.J."/>
            <person name="Gaya E."/>
        </authorList>
    </citation>
    <scope>NUCLEOTIDE SEQUENCE</scope>
    <source>
        <strain evidence="7">LIQ254RAFAR</strain>
    </source>
</reference>
<feature type="compositionally biased region" description="Low complexity" evidence="5">
    <location>
        <begin position="174"/>
        <end position="190"/>
    </location>
</feature>
<dbReference type="GO" id="GO:0005783">
    <property type="term" value="C:endoplasmic reticulum"/>
    <property type="evidence" value="ECO:0007669"/>
    <property type="project" value="TreeGrafter"/>
</dbReference>
<feature type="region of interest" description="Disordered" evidence="5">
    <location>
        <begin position="29"/>
        <end position="224"/>
    </location>
</feature>
<evidence type="ECO:0000256" key="1">
    <source>
        <dbReference type="ARBA" id="ARBA00004555"/>
    </source>
</evidence>
<keyword evidence="2" id="KW-0333">Golgi apparatus</keyword>
<dbReference type="InterPro" id="IPR022091">
    <property type="entry name" value="TMF_TATA-bd"/>
</dbReference>
<protein>
    <recommendedName>
        <fullName evidence="6">TATA element modulatory factor 1 TATA binding domain-containing protein</fullName>
    </recommendedName>
</protein>
<dbReference type="Proteomes" id="UP001161017">
    <property type="component" value="Unassembled WGS sequence"/>
</dbReference>
<dbReference type="PANTHER" id="PTHR46515">
    <property type="entry name" value="TATA ELEMENT MODULATORY FACTOR TMF1"/>
    <property type="match status" value="1"/>
</dbReference>
<comment type="caution">
    <text evidence="7">The sequence shown here is derived from an EMBL/GenBank/DDBJ whole genome shotgun (WGS) entry which is preliminary data.</text>
</comment>